<feature type="binding site" evidence="6">
    <location>
        <begin position="30"/>
        <end position="33"/>
    </location>
    <ligand>
        <name>ATP</name>
        <dbReference type="ChEBI" id="CHEBI:30616"/>
    </ligand>
</feature>
<evidence type="ECO:0000256" key="8">
    <source>
        <dbReference type="RuleBase" id="RU000419"/>
    </source>
</evidence>
<dbReference type="SUPFAM" id="SSF52029">
    <property type="entry name" value="GroEL apical domain-like"/>
    <property type="match status" value="1"/>
</dbReference>
<dbReference type="Proteomes" id="UP000777935">
    <property type="component" value="Unassembled WGS sequence"/>
</dbReference>
<dbReference type="InterPro" id="IPR002423">
    <property type="entry name" value="Cpn60/GroEL/TCP-1"/>
</dbReference>
<feature type="binding site" evidence="6">
    <location>
        <position position="415"/>
    </location>
    <ligand>
        <name>ATP</name>
        <dbReference type="ChEBI" id="CHEBI:30616"/>
    </ligand>
</feature>
<dbReference type="NCBIfam" id="NF000592">
    <property type="entry name" value="PRK00013.1"/>
    <property type="match status" value="1"/>
</dbReference>
<protein>
    <recommendedName>
        <fullName evidence="6">Chaperonin GroEL</fullName>
        <ecNumber evidence="6">5.6.1.7</ecNumber>
    </recommendedName>
    <alternativeName>
        <fullName evidence="6">60 kDa chaperonin</fullName>
    </alternativeName>
    <alternativeName>
        <fullName evidence="6">Chaperonin-60</fullName>
        <shortName evidence="6">Cpn60</shortName>
    </alternativeName>
</protein>
<keyword evidence="4 6" id="KW-0143">Chaperone</keyword>
<feature type="region of interest" description="Disordered" evidence="9">
    <location>
        <begin position="525"/>
        <end position="547"/>
    </location>
</feature>
<evidence type="ECO:0000256" key="5">
    <source>
        <dbReference type="ARBA" id="ARBA00023235"/>
    </source>
</evidence>
<dbReference type="RefSeq" id="WP_174139077.1">
    <property type="nucleotide sequence ID" value="NZ_JABUFE010000009.1"/>
</dbReference>
<reference evidence="10 11" key="1">
    <citation type="submission" date="2020-06" db="EMBL/GenBank/DDBJ databases">
        <title>Sulfitobacter algicola sp. nov., isolated from green algae.</title>
        <authorList>
            <person name="Wang C."/>
        </authorList>
    </citation>
    <scope>NUCLEOTIDE SEQUENCE [LARGE SCALE GENOMIC DNA]</scope>
    <source>
        <strain evidence="10 11">1151</strain>
    </source>
</reference>
<dbReference type="PRINTS" id="PR00298">
    <property type="entry name" value="CHAPERONIN60"/>
</dbReference>
<keyword evidence="3 6" id="KW-0067">ATP-binding</keyword>
<dbReference type="EC" id="5.6.1.7" evidence="6"/>
<accession>A0ABX2ISP5</accession>
<dbReference type="InterPro" id="IPR018370">
    <property type="entry name" value="Chaperonin_Cpn60_CS"/>
</dbReference>
<evidence type="ECO:0000256" key="4">
    <source>
        <dbReference type="ARBA" id="ARBA00023186"/>
    </source>
</evidence>
<comment type="caution">
    <text evidence="10">The sequence shown here is derived from an EMBL/GenBank/DDBJ whole genome shotgun (WGS) entry which is preliminary data.</text>
</comment>
<evidence type="ECO:0000256" key="2">
    <source>
        <dbReference type="ARBA" id="ARBA00022741"/>
    </source>
</evidence>
<comment type="subunit">
    <text evidence="6 8">Forms a cylinder of 14 subunits composed of two heptameric rings stacked back-to-back. Interacts with the co-chaperonin GroES.</text>
</comment>
<dbReference type="NCBIfam" id="TIGR02348">
    <property type="entry name" value="GroEL"/>
    <property type="match status" value="1"/>
</dbReference>
<organism evidence="10 11">
    <name type="scientific">Parasulfitobacter algicola</name>
    <dbReference type="NCBI Taxonomy" id="2614809"/>
    <lineage>
        <taxon>Bacteria</taxon>
        <taxon>Pseudomonadati</taxon>
        <taxon>Pseudomonadota</taxon>
        <taxon>Alphaproteobacteria</taxon>
        <taxon>Rhodobacterales</taxon>
        <taxon>Roseobacteraceae</taxon>
        <taxon>Parasulfitobacter</taxon>
    </lineage>
</organism>
<dbReference type="HAMAP" id="MF_00600">
    <property type="entry name" value="CH60"/>
    <property type="match status" value="1"/>
</dbReference>
<dbReference type="Gene3D" id="3.50.7.10">
    <property type="entry name" value="GroEL"/>
    <property type="match status" value="1"/>
</dbReference>
<feature type="compositionally biased region" description="Gly residues" evidence="9">
    <location>
        <begin position="530"/>
        <end position="547"/>
    </location>
</feature>
<feature type="binding site" evidence="6">
    <location>
        <begin position="87"/>
        <end position="91"/>
    </location>
    <ligand>
        <name>ATP</name>
        <dbReference type="ChEBI" id="CHEBI:30616"/>
    </ligand>
</feature>
<name>A0ABX2ISP5_9RHOB</name>
<comment type="similarity">
    <text evidence="1 6 7">Belongs to the chaperonin (HSP60) family.</text>
</comment>
<dbReference type="InterPro" id="IPR027410">
    <property type="entry name" value="TCP-1-like_intermed_sf"/>
</dbReference>
<dbReference type="NCBIfam" id="NF009488">
    <property type="entry name" value="PRK12850.1"/>
    <property type="match status" value="1"/>
</dbReference>
<evidence type="ECO:0000256" key="3">
    <source>
        <dbReference type="ARBA" id="ARBA00022840"/>
    </source>
</evidence>
<feature type="binding site" evidence="6">
    <location>
        <position position="496"/>
    </location>
    <ligand>
        <name>ATP</name>
        <dbReference type="ChEBI" id="CHEBI:30616"/>
    </ligand>
</feature>
<sequence>MAAKDVKFNTDARDRMLRGVNILADAVKVTLGPKGRNVVLDKSFGAPRITKDGVSVAKEIELEDKFENMGAQMVKEVASRTNDEAGDGTTTATVLAQAIVKEGMKSVAAGMNPMDLKRGIDLATTKVVEAIKAAAREVTDSDEVAQVGTISANGEAEIGRQIADAMQKVGNEGVITVEENKGLETETDVVEGMQFDRGYLSPYFVTNPDKMTADLEDCMILLHEKKLASLQPMVPLLETVIQSGKPLLIIAEDVEGEALATLVVNKLRGGLKIAAVKAPGFGDRRKAMLQDIAILTGGQVISEDLGMKLESVTMDMLGTAKRISITKDETTIVDGNGEKAEIEARVSQIRGQIEETSSDYDREKLQERVAKLAGGVAVIRVGGMTEVEVKERKDRVDDALNATRAAVQEGVVVGGGVALVQAGKALEGLKGANSDQEAGIAIVRKAIESPLRQIAENAGVDGAVVAGKIRESDDVTFGFNAQTEEYGDLFKFGVIDPAKVVRTALEDAASIAGLLITTEAMVADKPEKPGAGGGGGMPDMGGMGGMM</sequence>
<dbReference type="NCBIfam" id="NF009487">
    <property type="entry name" value="PRK12849.1"/>
    <property type="match status" value="1"/>
</dbReference>
<dbReference type="SUPFAM" id="SSF48592">
    <property type="entry name" value="GroEL equatorial domain-like"/>
    <property type="match status" value="1"/>
</dbReference>
<dbReference type="Pfam" id="PF00118">
    <property type="entry name" value="Cpn60_TCP1"/>
    <property type="match status" value="1"/>
</dbReference>
<proteinExistence type="inferred from homology"/>
<gene>
    <name evidence="6 10" type="primary">groL</name>
    <name evidence="6" type="synonym">groEL</name>
    <name evidence="10" type="ORF">HRQ87_14045</name>
</gene>
<dbReference type="InterPro" id="IPR001844">
    <property type="entry name" value="Cpn60/GroEL"/>
</dbReference>
<keyword evidence="5 6" id="KW-0413">Isomerase</keyword>
<dbReference type="EMBL" id="JABUFE010000009">
    <property type="protein sequence ID" value="NSX55924.1"/>
    <property type="molecule type" value="Genomic_DNA"/>
</dbReference>
<dbReference type="Gene3D" id="1.10.560.10">
    <property type="entry name" value="GroEL-like equatorial domain"/>
    <property type="match status" value="1"/>
</dbReference>
<dbReference type="SUPFAM" id="SSF54849">
    <property type="entry name" value="GroEL-intermediate domain like"/>
    <property type="match status" value="1"/>
</dbReference>
<evidence type="ECO:0000256" key="7">
    <source>
        <dbReference type="RuleBase" id="RU000418"/>
    </source>
</evidence>
<comment type="subcellular location">
    <subcellularLocation>
        <location evidence="6">Cytoplasm</location>
    </subcellularLocation>
</comment>
<keyword evidence="11" id="KW-1185">Reference proteome</keyword>
<dbReference type="Gene3D" id="3.30.260.10">
    <property type="entry name" value="TCP-1-like chaperonin intermediate domain"/>
    <property type="match status" value="1"/>
</dbReference>
<dbReference type="PANTHER" id="PTHR45633">
    <property type="entry name" value="60 KDA HEAT SHOCK PROTEIN, MITOCHONDRIAL"/>
    <property type="match status" value="1"/>
</dbReference>
<dbReference type="NCBIfam" id="NF009489">
    <property type="entry name" value="PRK12851.1"/>
    <property type="match status" value="1"/>
</dbReference>
<feature type="binding site" evidence="6">
    <location>
        <position position="51"/>
    </location>
    <ligand>
        <name>ATP</name>
        <dbReference type="ChEBI" id="CHEBI:30616"/>
    </ligand>
</feature>
<comment type="function">
    <text evidence="6 8">Together with its co-chaperonin GroES, plays an essential role in assisting protein folding. The GroEL-GroES system forms a nano-cage that allows encapsulation of the non-native substrate proteins and provides a physical environment optimized to promote and accelerate protein folding.</text>
</comment>
<dbReference type="InterPro" id="IPR027413">
    <property type="entry name" value="GROEL-like_equatorial_sf"/>
</dbReference>
<evidence type="ECO:0000313" key="10">
    <source>
        <dbReference type="EMBL" id="NSX55924.1"/>
    </source>
</evidence>
<evidence type="ECO:0000256" key="9">
    <source>
        <dbReference type="SAM" id="MobiDB-lite"/>
    </source>
</evidence>
<dbReference type="PROSITE" id="PS00296">
    <property type="entry name" value="CHAPERONINS_CPN60"/>
    <property type="match status" value="1"/>
</dbReference>
<dbReference type="InterPro" id="IPR027409">
    <property type="entry name" value="GroEL-like_apical_dom_sf"/>
</dbReference>
<evidence type="ECO:0000256" key="6">
    <source>
        <dbReference type="HAMAP-Rule" id="MF_00600"/>
    </source>
</evidence>
<dbReference type="CDD" id="cd03344">
    <property type="entry name" value="GroEL"/>
    <property type="match status" value="1"/>
</dbReference>
<keyword evidence="2 6" id="KW-0547">Nucleotide-binding</keyword>
<keyword evidence="6" id="KW-0963">Cytoplasm</keyword>
<comment type="caution">
    <text evidence="6">Lacks conserved residue(s) required for the propagation of feature annotation.</text>
</comment>
<evidence type="ECO:0000256" key="1">
    <source>
        <dbReference type="ARBA" id="ARBA00006607"/>
    </source>
</evidence>
<evidence type="ECO:0000313" key="11">
    <source>
        <dbReference type="Proteomes" id="UP000777935"/>
    </source>
</evidence>